<feature type="compositionally biased region" description="Polar residues" evidence="1">
    <location>
        <begin position="151"/>
        <end position="170"/>
    </location>
</feature>
<dbReference type="VEuPathDB" id="FungiDB:C8Q69DRAFT_451992"/>
<feature type="region of interest" description="Disordered" evidence="1">
    <location>
        <begin position="98"/>
        <end position="180"/>
    </location>
</feature>
<accession>A0A443I6J4</accession>
<dbReference type="PANTHER" id="PTHR40422">
    <property type="entry name" value="TRANSLATION MACHINERY-ASSOCIATED PROTEIN 17"/>
    <property type="match status" value="1"/>
</dbReference>
<feature type="compositionally biased region" description="Gly residues" evidence="1">
    <location>
        <begin position="130"/>
        <end position="145"/>
    </location>
</feature>
<name>A0A443I6J4_BYSSP</name>
<sequence length="180" mass="18931">MSSEPQPITPAAFAEALKALPLSAVYAKVSEIRNSIAHLHRSNAELKLFIEESTETESDKRELESYISENEGVIETMNERVELCKAEVEERGQQWIELDADTEEQGTVAAEGEEASTADSAAAHASGVNGINGTGGSGIEGGEARVGGASAATTNGTSSQQSMPATGQQDVETEEEGVYL</sequence>
<dbReference type="PANTHER" id="PTHR40422:SF1">
    <property type="entry name" value="TRANSLATION MACHINERY-ASSOCIATED PROTEIN 17"/>
    <property type="match status" value="1"/>
</dbReference>
<dbReference type="AlphaFoldDB" id="A0A443I6J4"/>
<evidence type="ECO:0000256" key="1">
    <source>
        <dbReference type="SAM" id="MobiDB-lite"/>
    </source>
</evidence>
<dbReference type="RefSeq" id="XP_028489317.1">
    <property type="nucleotide sequence ID" value="XM_028629537.1"/>
</dbReference>
<evidence type="ECO:0000313" key="3">
    <source>
        <dbReference type="Proteomes" id="UP000283841"/>
    </source>
</evidence>
<dbReference type="InterPro" id="IPR038966">
    <property type="entry name" value="TMA17"/>
</dbReference>
<evidence type="ECO:0000313" key="2">
    <source>
        <dbReference type="EMBL" id="RWQ99672.1"/>
    </source>
</evidence>
<dbReference type="GO" id="GO:0030674">
    <property type="term" value="F:protein-macromolecule adaptor activity"/>
    <property type="evidence" value="ECO:0007669"/>
    <property type="project" value="TreeGrafter"/>
</dbReference>
<dbReference type="STRING" id="264951.A0A443I6J4"/>
<organism evidence="2 3">
    <name type="scientific">Byssochlamys spectabilis</name>
    <name type="common">Paecilomyces variotii</name>
    <dbReference type="NCBI Taxonomy" id="264951"/>
    <lineage>
        <taxon>Eukaryota</taxon>
        <taxon>Fungi</taxon>
        <taxon>Dikarya</taxon>
        <taxon>Ascomycota</taxon>
        <taxon>Pezizomycotina</taxon>
        <taxon>Eurotiomycetes</taxon>
        <taxon>Eurotiomycetidae</taxon>
        <taxon>Eurotiales</taxon>
        <taxon>Thermoascaceae</taxon>
        <taxon>Paecilomyces</taxon>
    </lineage>
</organism>
<dbReference type="Proteomes" id="UP000283841">
    <property type="component" value="Unassembled WGS sequence"/>
</dbReference>
<feature type="compositionally biased region" description="Acidic residues" evidence="1">
    <location>
        <begin position="171"/>
        <end position="180"/>
    </location>
</feature>
<feature type="compositionally biased region" description="Low complexity" evidence="1">
    <location>
        <begin position="117"/>
        <end position="129"/>
    </location>
</feature>
<dbReference type="EMBL" id="RCNU01000001">
    <property type="protein sequence ID" value="RWQ99672.1"/>
    <property type="molecule type" value="Genomic_DNA"/>
</dbReference>
<gene>
    <name evidence="2" type="ORF">C8Q69DRAFT_451992</name>
</gene>
<dbReference type="GO" id="GO:0070682">
    <property type="term" value="P:proteasome regulatory particle assembly"/>
    <property type="evidence" value="ECO:0007669"/>
    <property type="project" value="InterPro"/>
</dbReference>
<dbReference type="GeneID" id="39598814"/>
<proteinExistence type="predicted"/>
<comment type="caution">
    <text evidence="2">The sequence shown here is derived from an EMBL/GenBank/DDBJ whole genome shotgun (WGS) entry which is preliminary data.</text>
</comment>
<keyword evidence="3" id="KW-1185">Reference proteome</keyword>
<reference evidence="2 3" key="1">
    <citation type="journal article" date="2018" name="Front. Microbiol.">
        <title>Genomic and genetic insights into a cosmopolitan fungus, Paecilomyces variotii (Eurotiales).</title>
        <authorList>
            <person name="Urquhart A.S."/>
            <person name="Mondo S.J."/>
            <person name="Makela M.R."/>
            <person name="Hane J.K."/>
            <person name="Wiebenga A."/>
            <person name="He G."/>
            <person name="Mihaltcheva S."/>
            <person name="Pangilinan J."/>
            <person name="Lipzen A."/>
            <person name="Barry K."/>
            <person name="de Vries R.P."/>
            <person name="Grigoriev I.V."/>
            <person name="Idnurm A."/>
        </authorList>
    </citation>
    <scope>NUCLEOTIDE SEQUENCE [LARGE SCALE GENOMIC DNA]</scope>
    <source>
        <strain evidence="2 3">CBS 101075</strain>
    </source>
</reference>
<protein>
    <submittedName>
        <fullName evidence="2">Uncharacterized protein</fullName>
    </submittedName>
</protein>